<keyword evidence="3" id="KW-1185">Reference proteome</keyword>
<evidence type="ECO:0000259" key="1">
    <source>
        <dbReference type="PROSITE" id="PS50995"/>
    </source>
</evidence>
<dbReference type="Proteomes" id="UP000613030">
    <property type="component" value="Unassembled WGS sequence"/>
</dbReference>
<dbReference type="Gene3D" id="1.10.10.10">
    <property type="entry name" value="Winged helix-like DNA-binding domain superfamily/Winged helix DNA-binding domain"/>
    <property type="match status" value="1"/>
</dbReference>
<evidence type="ECO:0000313" key="3">
    <source>
        <dbReference type="Proteomes" id="UP000613030"/>
    </source>
</evidence>
<dbReference type="SUPFAM" id="SSF46785">
    <property type="entry name" value="Winged helix' DNA-binding domain"/>
    <property type="match status" value="1"/>
</dbReference>
<dbReference type="RefSeq" id="WP_202007676.1">
    <property type="nucleotide sequence ID" value="NZ_JAERRB010000001.1"/>
</dbReference>
<comment type="caution">
    <text evidence="2">The sequence shown here is derived from an EMBL/GenBank/DDBJ whole genome shotgun (WGS) entry which is preliminary data.</text>
</comment>
<evidence type="ECO:0000313" key="2">
    <source>
        <dbReference type="EMBL" id="MBL0740407.1"/>
    </source>
</evidence>
<reference evidence="2 3" key="1">
    <citation type="submission" date="2021-01" db="EMBL/GenBank/DDBJ databases">
        <title>Chryseolinea sp. Jin1 Genome sequencing and assembly.</title>
        <authorList>
            <person name="Kim I."/>
        </authorList>
    </citation>
    <scope>NUCLEOTIDE SEQUENCE [LARGE SCALE GENOMIC DNA]</scope>
    <source>
        <strain evidence="2 3">Jin1</strain>
    </source>
</reference>
<dbReference type="Pfam" id="PF12802">
    <property type="entry name" value="MarR_2"/>
    <property type="match status" value="1"/>
</dbReference>
<feature type="domain" description="HTH marR-type" evidence="1">
    <location>
        <begin position="9"/>
        <end position="157"/>
    </location>
</feature>
<proteinExistence type="predicted"/>
<gene>
    <name evidence="2" type="ORF">JI741_04220</name>
</gene>
<protein>
    <recommendedName>
        <fullName evidence="1">HTH marR-type domain-containing protein</fullName>
    </recommendedName>
</protein>
<dbReference type="InterPro" id="IPR039422">
    <property type="entry name" value="MarR/SlyA-like"/>
</dbReference>
<dbReference type="InterPro" id="IPR000835">
    <property type="entry name" value="HTH_MarR-typ"/>
</dbReference>
<sequence length="162" mass="18680">MNLIDELGELALSTRLMRLSESMRRDVTRIYKENGIAFESKWFPVLYVLSKRSSMNVVALAQEIGYSHPSIIALVGEMEQKKLIKSVVSKDDKRKRLLQLTPKAQTMLQKLEPLWAIMRQVARQVYNNGSSLLKAVEDTEAAVAKESYYGRYEKLEKKLNRK</sequence>
<dbReference type="PROSITE" id="PS50995">
    <property type="entry name" value="HTH_MARR_2"/>
    <property type="match status" value="1"/>
</dbReference>
<dbReference type="SMART" id="SM00347">
    <property type="entry name" value="HTH_MARR"/>
    <property type="match status" value="1"/>
</dbReference>
<accession>A0ABS1KNY7</accession>
<dbReference type="InterPro" id="IPR036388">
    <property type="entry name" value="WH-like_DNA-bd_sf"/>
</dbReference>
<dbReference type="EMBL" id="JAERRB010000001">
    <property type="protein sequence ID" value="MBL0740407.1"/>
    <property type="molecule type" value="Genomic_DNA"/>
</dbReference>
<name>A0ABS1KNY7_9BACT</name>
<dbReference type="PANTHER" id="PTHR33164:SF43">
    <property type="entry name" value="HTH-TYPE TRANSCRIPTIONAL REPRESSOR YETL"/>
    <property type="match status" value="1"/>
</dbReference>
<organism evidence="2 3">
    <name type="scientific">Chryseolinea lacunae</name>
    <dbReference type="NCBI Taxonomy" id="2801331"/>
    <lineage>
        <taxon>Bacteria</taxon>
        <taxon>Pseudomonadati</taxon>
        <taxon>Bacteroidota</taxon>
        <taxon>Cytophagia</taxon>
        <taxon>Cytophagales</taxon>
        <taxon>Fulvivirgaceae</taxon>
        <taxon>Chryseolinea</taxon>
    </lineage>
</organism>
<dbReference type="PANTHER" id="PTHR33164">
    <property type="entry name" value="TRANSCRIPTIONAL REGULATOR, MARR FAMILY"/>
    <property type="match status" value="1"/>
</dbReference>
<dbReference type="InterPro" id="IPR036390">
    <property type="entry name" value="WH_DNA-bd_sf"/>
</dbReference>